<dbReference type="PANTHER" id="PTHR30478">
    <property type="entry name" value="DNA POLYMERASE III SUBUNIT BETA"/>
    <property type="match status" value="1"/>
</dbReference>
<comment type="subunit">
    <text evidence="10">Forms a ring-shaped head-to-tail homodimer around DNA.</text>
</comment>
<dbReference type="InterPro" id="IPR046938">
    <property type="entry name" value="DNA_clamp_sf"/>
</dbReference>
<dbReference type="KEGG" id="nio:NITINOP_0992"/>
<dbReference type="SUPFAM" id="SSF55979">
    <property type="entry name" value="DNA clamp"/>
    <property type="match status" value="3"/>
</dbReference>
<dbReference type="InterPro" id="IPR001001">
    <property type="entry name" value="DNA_polIII_beta"/>
</dbReference>
<keyword evidence="9" id="KW-0238">DNA-binding</keyword>
<dbReference type="Gene3D" id="3.70.10.10">
    <property type="match status" value="1"/>
</dbReference>
<feature type="domain" description="DNA polymerase III beta sliding clamp central" evidence="12">
    <location>
        <begin position="132"/>
        <end position="254"/>
    </location>
</feature>
<evidence type="ECO:0000256" key="9">
    <source>
        <dbReference type="ARBA" id="ARBA00023125"/>
    </source>
</evidence>
<evidence type="ECO:0000313" key="14">
    <source>
        <dbReference type="EMBL" id="CUQ65967.1"/>
    </source>
</evidence>
<keyword evidence="8 10" id="KW-0239">DNA-directed DNA polymerase</keyword>
<keyword evidence="5 10" id="KW-0808">Transferase</keyword>
<evidence type="ECO:0000256" key="4">
    <source>
        <dbReference type="ARBA" id="ARBA00022490"/>
    </source>
</evidence>
<dbReference type="NCBIfam" id="TIGR00663">
    <property type="entry name" value="dnan"/>
    <property type="match status" value="1"/>
</dbReference>
<keyword evidence="6 10" id="KW-0548">Nucleotidyltransferase</keyword>
<keyword evidence="7 10" id="KW-0235">DNA replication</keyword>
<evidence type="ECO:0000259" key="13">
    <source>
        <dbReference type="Pfam" id="PF02768"/>
    </source>
</evidence>
<accession>A0A0S4KQC7</accession>
<dbReference type="GO" id="GO:0009360">
    <property type="term" value="C:DNA polymerase III complex"/>
    <property type="evidence" value="ECO:0007669"/>
    <property type="project" value="InterPro"/>
</dbReference>
<evidence type="ECO:0000256" key="5">
    <source>
        <dbReference type="ARBA" id="ARBA00022679"/>
    </source>
</evidence>
<dbReference type="GO" id="GO:0005737">
    <property type="term" value="C:cytoplasm"/>
    <property type="evidence" value="ECO:0007669"/>
    <property type="project" value="UniProtKB-SubCell"/>
</dbReference>
<evidence type="ECO:0000256" key="10">
    <source>
        <dbReference type="PIRNR" id="PIRNR000804"/>
    </source>
</evidence>
<sequence length="377" mass="41339">MPMKVRIAREELLTGLQRVQGVVEKRNTMPILSNVLLEAKQDGAEIVATDLEIAVRGLYKATVFEAGGITISARKLFEIIKELPPGDIELTVGDNNWTTIHAGKSQFKIVGLPSTDYPALPTIEREGLTPLSGEGFRELIRKTLFAAGDNDARYILNGLLVTLVVTDKKTTLRLVGTDGHRLAVAEQEVGKTVAKGAPQEIKAIIPKKAAHEMRRLLEEGDDSEPLIGFAKNLMIFRKSGLLLTSRLMEGSYPNYQQVIPKDGGRRISVNRRELESALRRVSVLSKEKANAVKVSFAPGTMTLFSSSPDYGEAVEELPAQYEGETLSSGFNARYLLDVFSVMDGETVSLQMETPLSPCLIQEPESPGFKCVVMPIKI</sequence>
<dbReference type="EMBL" id="LN885086">
    <property type="protein sequence ID" value="CUQ65967.1"/>
    <property type="molecule type" value="Genomic_DNA"/>
</dbReference>
<dbReference type="RefSeq" id="WP_082633572.1">
    <property type="nucleotide sequence ID" value="NZ_LN885086.1"/>
</dbReference>
<evidence type="ECO:0000256" key="1">
    <source>
        <dbReference type="ARBA" id="ARBA00004496"/>
    </source>
</evidence>
<dbReference type="Pfam" id="PF02767">
    <property type="entry name" value="DNA_pol3_beta_2"/>
    <property type="match status" value="1"/>
</dbReference>
<feature type="domain" description="DNA polymerase III beta sliding clamp C-terminal" evidence="13">
    <location>
        <begin position="257"/>
        <end position="375"/>
    </location>
</feature>
<dbReference type="CDD" id="cd00140">
    <property type="entry name" value="beta_clamp"/>
    <property type="match status" value="1"/>
</dbReference>
<comment type="function">
    <text evidence="10">Confers DNA tethering and processivity to DNA polymerases and other proteins. Acts as a clamp, forming a ring around DNA (a reaction catalyzed by the clamp-loading complex) which diffuses in an ATP-independent manner freely and bidirectionally along dsDNA. Initially characterized for its ability to contact the catalytic subunit of DNA polymerase III (Pol III), a complex, multichain enzyme responsible for most of the replicative synthesis in bacteria; Pol III exhibits 3'-5' exonuclease proofreading activity. The beta chain is required for initiation of replication as well as for processivity of DNA replication.</text>
</comment>
<evidence type="ECO:0000256" key="8">
    <source>
        <dbReference type="ARBA" id="ARBA00022932"/>
    </source>
</evidence>
<dbReference type="STRING" id="1715989.NITINOP_0992"/>
<comment type="similarity">
    <text evidence="2 10">Belongs to the beta sliding clamp family.</text>
</comment>
<gene>
    <name evidence="14" type="primary">dnaN</name>
    <name evidence="14" type="ORF">NITINOP_0992</name>
</gene>
<keyword evidence="15" id="KW-1185">Reference proteome</keyword>
<dbReference type="GO" id="GO:0003887">
    <property type="term" value="F:DNA-directed DNA polymerase activity"/>
    <property type="evidence" value="ECO:0007669"/>
    <property type="project" value="UniProtKB-UniRule"/>
</dbReference>
<dbReference type="PANTHER" id="PTHR30478:SF0">
    <property type="entry name" value="BETA SLIDING CLAMP"/>
    <property type="match status" value="1"/>
</dbReference>
<comment type="subcellular location">
    <subcellularLocation>
        <location evidence="1 10">Cytoplasm</location>
    </subcellularLocation>
</comment>
<reference evidence="15" key="1">
    <citation type="submission" date="2015-09" db="EMBL/GenBank/DDBJ databases">
        <authorList>
            <person name="Daims H."/>
        </authorList>
    </citation>
    <scope>NUCLEOTIDE SEQUENCE [LARGE SCALE GENOMIC DNA]</scope>
</reference>
<evidence type="ECO:0000256" key="6">
    <source>
        <dbReference type="ARBA" id="ARBA00022695"/>
    </source>
</evidence>
<dbReference type="SMART" id="SM00480">
    <property type="entry name" value="POL3Bc"/>
    <property type="match status" value="1"/>
</dbReference>
<keyword evidence="4 10" id="KW-0963">Cytoplasm</keyword>
<dbReference type="Proteomes" id="UP000066284">
    <property type="component" value="Chromosome 1"/>
</dbReference>
<organism evidence="14 15">
    <name type="scientific">Candidatus Nitrospira inopinata</name>
    <dbReference type="NCBI Taxonomy" id="1715989"/>
    <lineage>
        <taxon>Bacteria</taxon>
        <taxon>Pseudomonadati</taxon>
        <taxon>Nitrospirota</taxon>
        <taxon>Nitrospiria</taxon>
        <taxon>Nitrospirales</taxon>
        <taxon>Nitrospiraceae</taxon>
        <taxon>Nitrospira</taxon>
    </lineage>
</organism>
<evidence type="ECO:0000256" key="7">
    <source>
        <dbReference type="ARBA" id="ARBA00022705"/>
    </source>
</evidence>
<evidence type="ECO:0000259" key="11">
    <source>
        <dbReference type="Pfam" id="PF00712"/>
    </source>
</evidence>
<dbReference type="GO" id="GO:0003677">
    <property type="term" value="F:DNA binding"/>
    <property type="evidence" value="ECO:0007669"/>
    <property type="project" value="UniProtKB-UniRule"/>
</dbReference>
<evidence type="ECO:0000313" key="15">
    <source>
        <dbReference type="Proteomes" id="UP000066284"/>
    </source>
</evidence>
<dbReference type="Pfam" id="PF02768">
    <property type="entry name" value="DNA_pol3_beta_3"/>
    <property type="match status" value="1"/>
</dbReference>
<dbReference type="GO" id="GO:0006271">
    <property type="term" value="P:DNA strand elongation involved in DNA replication"/>
    <property type="evidence" value="ECO:0007669"/>
    <property type="project" value="TreeGrafter"/>
</dbReference>
<dbReference type="InterPro" id="IPR022637">
    <property type="entry name" value="DNA_polIII_beta_cen"/>
</dbReference>
<dbReference type="GO" id="GO:0008408">
    <property type="term" value="F:3'-5' exonuclease activity"/>
    <property type="evidence" value="ECO:0007669"/>
    <property type="project" value="InterPro"/>
</dbReference>
<feature type="domain" description="DNA polymerase III beta sliding clamp N-terminal" evidence="11">
    <location>
        <begin position="3"/>
        <end position="121"/>
    </location>
</feature>
<evidence type="ECO:0000256" key="3">
    <source>
        <dbReference type="ARBA" id="ARBA00021035"/>
    </source>
</evidence>
<dbReference type="Pfam" id="PF00712">
    <property type="entry name" value="DNA_pol3_beta"/>
    <property type="match status" value="1"/>
</dbReference>
<dbReference type="InterPro" id="IPR022635">
    <property type="entry name" value="DNA_polIII_beta_C"/>
</dbReference>
<dbReference type="OrthoDB" id="8421503at2"/>
<dbReference type="InterPro" id="IPR022634">
    <property type="entry name" value="DNA_polIII_beta_N"/>
</dbReference>
<protein>
    <recommendedName>
        <fullName evidence="3 10">Beta sliding clamp</fullName>
    </recommendedName>
</protein>
<dbReference type="Gene3D" id="3.10.150.10">
    <property type="entry name" value="DNA Polymerase III, subunit A, domain 2"/>
    <property type="match status" value="1"/>
</dbReference>
<name>A0A0S4KQC7_9BACT</name>
<evidence type="ECO:0000256" key="2">
    <source>
        <dbReference type="ARBA" id="ARBA00010752"/>
    </source>
</evidence>
<dbReference type="PIRSF" id="PIRSF000804">
    <property type="entry name" value="DNA_pol_III_b"/>
    <property type="match status" value="1"/>
</dbReference>
<dbReference type="AlphaFoldDB" id="A0A0S4KQC7"/>
<proteinExistence type="inferred from homology"/>
<evidence type="ECO:0000259" key="12">
    <source>
        <dbReference type="Pfam" id="PF02767"/>
    </source>
</evidence>